<dbReference type="InterPro" id="IPR002328">
    <property type="entry name" value="ADH_Zn_CS"/>
</dbReference>
<evidence type="ECO:0000256" key="5">
    <source>
        <dbReference type="ARBA" id="ARBA00023002"/>
    </source>
</evidence>
<dbReference type="SUPFAM" id="SSF50129">
    <property type="entry name" value="GroES-like"/>
    <property type="match status" value="1"/>
</dbReference>
<proteinExistence type="inferred from homology"/>
<dbReference type="Proteomes" id="UP001160142">
    <property type="component" value="Unassembled WGS sequence"/>
</dbReference>
<protein>
    <submittedName>
        <fullName evidence="8">L-idonate 5-dehydrogenase</fullName>
        <ecNumber evidence="8">1.1.1.264</ecNumber>
    </submittedName>
</protein>
<keyword evidence="3" id="KW-0479">Metal-binding</keyword>
<reference evidence="8 9" key="1">
    <citation type="submission" date="2023-04" db="EMBL/GenBank/DDBJ databases">
        <title>Genome Encyclopedia of Bacteria and Archaea VI: Functional Genomics of Type Strains.</title>
        <authorList>
            <person name="Whitman W."/>
        </authorList>
    </citation>
    <scope>NUCLEOTIDE SEQUENCE [LARGE SCALE GENOMIC DNA]</scope>
    <source>
        <strain evidence="8 9">SG_E_30_P1</strain>
    </source>
</reference>
<dbReference type="InterPro" id="IPR031640">
    <property type="entry name" value="Glu_dehyd_C"/>
</dbReference>
<feature type="domain" description="Alcohol dehydrogenase-like N-terminal" evidence="6">
    <location>
        <begin position="24"/>
        <end position="142"/>
    </location>
</feature>
<dbReference type="Pfam" id="PF16912">
    <property type="entry name" value="Glu_dehyd_C"/>
    <property type="match status" value="1"/>
</dbReference>
<keyword evidence="9" id="KW-1185">Reference proteome</keyword>
<dbReference type="SUPFAM" id="SSF51735">
    <property type="entry name" value="NAD(P)-binding Rossmann-fold domains"/>
    <property type="match status" value="1"/>
</dbReference>
<keyword evidence="4" id="KW-0862">Zinc</keyword>
<evidence type="ECO:0000259" key="6">
    <source>
        <dbReference type="Pfam" id="PF08240"/>
    </source>
</evidence>
<dbReference type="InterPro" id="IPR013154">
    <property type="entry name" value="ADH-like_N"/>
</dbReference>
<accession>A0ABT6KQ33</accession>
<sequence length="345" mass="35571">MKAARITGPATIGIIESAPPAPRDEEVLVEPVFVGLCGSDLSYFRKGANGSFVIREPLTIGHEIVGRVVSAGKDSYGDYRAGDRVAVHPVWPTPLPGGSEVPEYLVAEKPHFLGSASTTPHTQGGLVELLAVRGERLRRIPDRLPLERAALAEPLSVVLHALDRHTGGFDGARVLVCGAGPIGLLAAVALKHGGAARVGMTDLHTRPLEVARAVGADVVYRVGDEGNSVPEAQFDIAIEATGAPASLDASLRALRPGGVLIQLGMLAAGGITADLAQVVVKELTVLGTHRFLGELDAAIALLADAPECDAIVTHVVALDQIEDALALAGDGATSSKVLVSIAAVS</sequence>
<dbReference type="PANTHER" id="PTHR43161:SF9">
    <property type="entry name" value="SORBITOL DEHYDROGENASE"/>
    <property type="match status" value="1"/>
</dbReference>
<evidence type="ECO:0000259" key="7">
    <source>
        <dbReference type="Pfam" id="PF16912"/>
    </source>
</evidence>
<dbReference type="PROSITE" id="PS00059">
    <property type="entry name" value="ADH_ZINC"/>
    <property type="match status" value="1"/>
</dbReference>
<dbReference type="Pfam" id="PF08240">
    <property type="entry name" value="ADH_N"/>
    <property type="match status" value="1"/>
</dbReference>
<dbReference type="RefSeq" id="WP_322134380.1">
    <property type="nucleotide sequence ID" value="NZ_CP085036.1"/>
</dbReference>
<name>A0ABT6KQ33_9MICO</name>
<evidence type="ECO:0000256" key="3">
    <source>
        <dbReference type="ARBA" id="ARBA00022723"/>
    </source>
</evidence>
<organism evidence="8 9">
    <name type="scientific">Antiquaquibacter oligotrophicus</name>
    <dbReference type="NCBI Taxonomy" id="2880260"/>
    <lineage>
        <taxon>Bacteria</taxon>
        <taxon>Bacillati</taxon>
        <taxon>Actinomycetota</taxon>
        <taxon>Actinomycetes</taxon>
        <taxon>Micrococcales</taxon>
        <taxon>Microbacteriaceae</taxon>
        <taxon>Antiquaquibacter</taxon>
    </lineage>
</organism>
<evidence type="ECO:0000256" key="1">
    <source>
        <dbReference type="ARBA" id="ARBA00001947"/>
    </source>
</evidence>
<dbReference type="Gene3D" id="3.40.50.720">
    <property type="entry name" value="NAD(P)-binding Rossmann-like Domain"/>
    <property type="match status" value="1"/>
</dbReference>
<dbReference type="EC" id="1.1.1.264" evidence="8"/>
<dbReference type="EMBL" id="JARXVQ010000001">
    <property type="protein sequence ID" value="MDH6182090.1"/>
    <property type="molecule type" value="Genomic_DNA"/>
</dbReference>
<keyword evidence="5 8" id="KW-0560">Oxidoreductase</keyword>
<evidence type="ECO:0000313" key="9">
    <source>
        <dbReference type="Proteomes" id="UP001160142"/>
    </source>
</evidence>
<comment type="caution">
    <text evidence="8">The sequence shown here is derived from an EMBL/GenBank/DDBJ whole genome shotgun (WGS) entry which is preliminary data.</text>
</comment>
<dbReference type="Gene3D" id="3.90.180.10">
    <property type="entry name" value="Medium-chain alcohol dehydrogenases, catalytic domain"/>
    <property type="match status" value="1"/>
</dbReference>
<comment type="similarity">
    <text evidence="2">Belongs to the zinc-containing alcohol dehydrogenase family.</text>
</comment>
<evidence type="ECO:0000256" key="4">
    <source>
        <dbReference type="ARBA" id="ARBA00022833"/>
    </source>
</evidence>
<comment type="cofactor">
    <cofactor evidence="1">
        <name>Zn(2+)</name>
        <dbReference type="ChEBI" id="CHEBI:29105"/>
    </cofactor>
</comment>
<feature type="domain" description="Glucose dehydrogenase C-terminal" evidence="7">
    <location>
        <begin position="149"/>
        <end position="326"/>
    </location>
</feature>
<evidence type="ECO:0000256" key="2">
    <source>
        <dbReference type="ARBA" id="ARBA00008072"/>
    </source>
</evidence>
<dbReference type="GO" id="GO:0050572">
    <property type="term" value="F:L-idonate 5-dehydrogenase [NAD(P)+] activity"/>
    <property type="evidence" value="ECO:0007669"/>
    <property type="project" value="UniProtKB-EC"/>
</dbReference>
<evidence type="ECO:0000313" key="8">
    <source>
        <dbReference type="EMBL" id="MDH6182090.1"/>
    </source>
</evidence>
<dbReference type="InterPro" id="IPR011032">
    <property type="entry name" value="GroES-like_sf"/>
</dbReference>
<gene>
    <name evidence="8" type="ORF">M2152_002272</name>
</gene>
<dbReference type="InterPro" id="IPR036291">
    <property type="entry name" value="NAD(P)-bd_dom_sf"/>
</dbReference>
<dbReference type="PANTHER" id="PTHR43161">
    <property type="entry name" value="SORBITOL DEHYDROGENASE"/>
    <property type="match status" value="1"/>
</dbReference>